<feature type="non-terminal residue" evidence="1">
    <location>
        <position position="1"/>
    </location>
</feature>
<reference evidence="1" key="1">
    <citation type="journal article" date="1998" name="Plant Sci.">
        <title>Analysis of randomly selcelted cDNAs reveals the expression of stress- and defence related genes in the barley mutant alostrians.</title>
        <authorList>
            <person name="Hess W.R."/>
            <person name="Golz R.R."/>
            <person name="Boerner T."/>
        </authorList>
    </citation>
    <scope>NUCLEOTIDE SEQUENCE</scope>
    <source>
        <strain evidence="1">albostrians</strain>
        <tissue evidence="1">White leaf</tissue>
    </source>
</reference>
<dbReference type="PIR" id="T05917">
    <property type="entry name" value="T05917"/>
</dbReference>
<feature type="non-terminal residue" evidence="1">
    <location>
        <position position="69"/>
    </location>
</feature>
<protein>
    <submittedName>
        <fullName evidence="1">Expressed sequence tag</fullName>
    </submittedName>
</protein>
<proteinExistence type="evidence at transcript level"/>
<evidence type="ECO:0000313" key="1">
    <source>
        <dbReference type="EMBL" id="CAA03962.1"/>
    </source>
</evidence>
<name>O23993_HORVU</name>
<dbReference type="EMBL" id="AJ000237">
    <property type="protein sequence ID" value="CAA03962.1"/>
    <property type="molecule type" value="mRNA"/>
</dbReference>
<dbReference type="AlphaFoldDB" id="O23993"/>
<organism evidence="1">
    <name type="scientific">Hordeum vulgare</name>
    <name type="common">Barley</name>
    <dbReference type="NCBI Taxonomy" id="4513"/>
    <lineage>
        <taxon>Eukaryota</taxon>
        <taxon>Viridiplantae</taxon>
        <taxon>Streptophyta</taxon>
        <taxon>Embryophyta</taxon>
        <taxon>Tracheophyta</taxon>
        <taxon>Spermatophyta</taxon>
        <taxon>Magnoliopsida</taxon>
        <taxon>Liliopsida</taxon>
        <taxon>Poales</taxon>
        <taxon>Poaceae</taxon>
        <taxon>BOP clade</taxon>
        <taxon>Pooideae</taxon>
        <taxon>Triticodae</taxon>
        <taxon>Triticeae</taxon>
        <taxon>Hordeinae</taxon>
        <taxon>Hordeum</taxon>
    </lineage>
</organism>
<sequence length="69" mass="7638">RRTGPTCAGLRQAADGTGGLTLLLASERRSADSPAEARAKQQRQHWWGGLGRITRLILFMHQRGKPQML</sequence>
<accession>O23993</accession>